<dbReference type="AlphaFoldDB" id="A0A1Y0I1B8"/>
<proteinExistence type="predicted"/>
<keyword evidence="1" id="KW-1133">Transmembrane helix</keyword>
<dbReference type="OrthoDB" id="5298046at2"/>
<dbReference type="PANTHER" id="PTHR37461">
    <property type="entry name" value="ANTI-SIGMA-K FACTOR RSKA"/>
    <property type="match status" value="1"/>
</dbReference>
<dbReference type="InterPro" id="IPR018764">
    <property type="entry name" value="RskA_C"/>
</dbReference>
<evidence type="ECO:0000313" key="4">
    <source>
        <dbReference type="Proteomes" id="UP000196027"/>
    </source>
</evidence>
<dbReference type="KEGG" id="ome:OLMES_0150"/>
<dbReference type="InterPro" id="IPR051474">
    <property type="entry name" value="Anti-sigma-K/W_factor"/>
</dbReference>
<keyword evidence="4" id="KW-1185">Reference proteome</keyword>
<organism evidence="3 4">
    <name type="scientific">Oleiphilus messinensis</name>
    <dbReference type="NCBI Taxonomy" id="141451"/>
    <lineage>
        <taxon>Bacteria</taxon>
        <taxon>Pseudomonadati</taxon>
        <taxon>Pseudomonadota</taxon>
        <taxon>Gammaproteobacteria</taxon>
        <taxon>Oceanospirillales</taxon>
        <taxon>Oleiphilaceae</taxon>
        <taxon>Oleiphilus</taxon>
    </lineage>
</organism>
<feature type="transmembrane region" description="Helical" evidence="1">
    <location>
        <begin position="98"/>
        <end position="119"/>
    </location>
</feature>
<keyword evidence="1" id="KW-0472">Membrane</keyword>
<reference evidence="3 4" key="1">
    <citation type="submission" date="2017-05" db="EMBL/GenBank/DDBJ databases">
        <title>Genomic insights into alkan degradation activity of Oleiphilus messinensis.</title>
        <authorList>
            <person name="Kozyavkin S.A."/>
            <person name="Slesarev A.I."/>
            <person name="Golyshin P.N."/>
            <person name="Korzhenkov A."/>
            <person name="Golyshina O.N."/>
            <person name="Toshchakov S.V."/>
        </authorList>
    </citation>
    <scope>NUCLEOTIDE SEQUENCE [LARGE SCALE GENOMIC DNA]</scope>
    <source>
        <strain evidence="3 4">ME102</strain>
    </source>
</reference>
<evidence type="ECO:0000259" key="2">
    <source>
        <dbReference type="Pfam" id="PF10099"/>
    </source>
</evidence>
<dbReference type="GO" id="GO:0016989">
    <property type="term" value="F:sigma factor antagonist activity"/>
    <property type="evidence" value="ECO:0007669"/>
    <property type="project" value="TreeGrafter"/>
</dbReference>
<evidence type="ECO:0000313" key="3">
    <source>
        <dbReference type="EMBL" id="ARU54258.1"/>
    </source>
</evidence>
<gene>
    <name evidence="3" type="ORF">OLMES_0150</name>
</gene>
<dbReference type="EMBL" id="CP021425">
    <property type="protein sequence ID" value="ARU54258.1"/>
    <property type="molecule type" value="Genomic_DNA"/>
</dbReference>
<dbReference type="Proteomes" id="UP000196027">
    <property type="component" value="Chromosome"/>
</dbReference>
<dbReference type="GO" id="GO:0006417">
    <property type="term" value="P:regulation of translation"/>
    <property type="evidence" value="ECO:0007669"/>
    <property type="project" value="TreeGrafter"/>
</dbReference>
<dbReference type="PANTHER" id="PTHR37461:SF1">
    <property type="entry name" value="ANTI-SIGMA-K FACTOR RSKA"/>
    <property type="match status" value="1"/>
</dbReference>
<protein>
    <submittedName>
        <fullName evidence="3">Anti-sigma-K factor RskA family protein</fullName>
    </submittedName>
</protein>
<dbReference type="RefSeq" id="WP_087459481.1">
    <property type="nucleotide sequence ID" value="NZ_CP021425.1"/>
</dbReference>
<feature type="domain" description="Anti-sigma K factor RskA C-terminal" evidence="2">
    <location>
        <begin position="123"/>
        <end position="228"/>
    </location>
</feature>
<name>A0A1Y0I1B8_9GAMM</name>
<keyword evidence="1" id="KW-0812">Transmembrane</keyword>
<dbReference type="GO" id="GO:0005886">
    <property type="term" value="C:plasma membrane"/>
    <property type="evidence" value="ECO:0007669"/>
    <property type="project" value="InterPro"/>
</dbReference>
<evidence type="ECO:0000256" key="1">
    <source>
        <dbReference type="SAM" id="Phobius"/>
    </source>
</evidence>
<dbReference type="Pfam" id="PF10099">
    <property type="entry name" value="RskA_C"/>
    <property type="match status" value="1"/>
</dbReference>
<accession>A0A1Y0I1B8</accession>
<sequence>MNYLIPERLEALAGAYVLGTLHGLARKRFERVLMESYRARQAVWDWEQKLNPMVESVAETVPPERIWSGIQRRINPQQSIDTVKQDNLLSSLMFWRRWGGVSTVVAIVLALFISLYFPFTPALSGRVAIFNDAQNQPLWLVSSDLETGKLKVKAINAEAVAIDNKAFELWMLPASGQPRSLGLLPVTEQRVEVVLSPQLLAILQNTAGLAVSVEPPGGSPTGLPTGPVVYQTSILEL</sequence>